<dbReference type="Pfam" id="PF16889">
    <property type="entry name" value="Hepar_II_III_N"/>
    <property type="match status" value="1"/>
</dbReference>
<keyword evidence="3" id="KW-0574">Periplasm</keyword>
<dbReference type="Pfam" id="PF07940">
    <property type="entry name" value="Hepar_II_III_C"/>
    <property type="match status" value="1"/>
</dbReference>
<comment type="subcellular location">
    <subcellularLocation>
        <location evidence="1">Periplasm</location>
    </subcellularLocation>
</comment>
<keyword evidence="6" id="KW-0812">Transmembrane</keyword>
<evidence type="ECO:0000256" key="3">
    <source>
        <dbReference type="ARBA" id="ARBA00022764"/>
    </source>
</evidence>
<feature type="compositionally biased region" description="Low complexity" evidence="5">
    <location>
        <begin position="178"/>
        <end position="190"/>
    </location>
</feature>
<feature type="domain" description="Heparinase II/III-like C-terminal" evidence="7">
    <location>
        <begin position="1174"/>
        <end position="1403"/>
    </location>
</feature>
<evidence type="ECO:0000256" key="2">
    <source>
        <dbReference type="ARBA" id="ARBA00022729"/>
    </source>
</evidence>
<dbReference type="Proteomes" id="UP000665043">
    <property type="component" value="Chromosome"/>
</dbReference>
<gene>
    <name evidence="9" type="ORF">ERJ70_16710</name>
</gene>
<evidence type="ECO:0000313" key="10">
    <source>
        <dbReference type="Proteomes" id="UP000665043"/>
    </source>
</evidence>
<dbReference type="Gene3D" id="1.50.10.100">
    <property type="entry name" value="Chondroitin AC/alginate lyase"/>
    <property type="match status" value="1"/>
</dbReference>
<feature type="transmembrane region" description="Helical" evidence="6">
    <location>
        <begin position="7"/>
        <end position="25"/>
    </location>
</feature>
<keyword evidence="2" id="KW-0732">Signal</keyword>
<dbReference type="PANTHER" id="PTHR39210">
    <property type="entry name" value="HEPARIN-SULFATE LYASE"/>
    <property type="match status" value="1"/>
</dbReference>
<evidence type="ECO:0000259" key="8">
    <source>
        <dbReference type="Pfam" id="PF16889"/>
    </source>
</evidence>
<dbReference type="InterPro" id="IPR012480">
    <property type="entry name" value="Hepar_II_III_C"/>
</dbReference>
<reference evidence="9 10" key="1">
    <citation type="submission" date="2019-12" db="EMBL/GenBank/DDBJ databases">
        <title>The whole genome sequencing of a strain isolated from a Mars analog, Dalangtan Playa.</title>
        <authorList>
            <person name="Huang T."/>
        </authorList>
    </citation>
    <scope>NUCLEOTIDE SEQUENCE [LARGE SCALE GENOMIC DNA]</scope>
    <source>
        <strain evidence="9 10">DP4-553-S</strain>
    </source>
</reference>
<dbReference type="InterPro" id="IPR031680">
    <property type="entry name" value="Hepar_II_III_N"/>
</dbReference>
<protein>
    <recommendedName>
        <fullName evidence="11">Heparinase II/III-like protein</fullName>
    </recommendedName>
</protein>
<feature type="domain" description="Heparin-sulfate lyase N-terminal" evidence="8">
    <location>
        <begin position="862"/>
        <end position="1146"/>
    </location>
</feature>
<sequence>MKKWCLFYCNILLLSFVLIFIPFNIDVAAQTSEENETYNLYCTNEKIELNDSVSMNKDVCLYGKENNDQLLIQFHNDYREIPLDKLTKKSTEKSSLNLQQESHLLIINSGTSIYLDKECRTLSGIFLKETEYPVYEDNEGGLIIYIGDVPFYLANDEDVTFPKAQENEEVTNEKETTDSSSDETSIVETEQGSSKGTTEELSEEPVVQEKTDPEETAIDEDAGMESSEKESVSETEPDTSTDKSSEELNQEETSSTVASTSTKEEEKEKQLETQSFTKMMVQSVDSWENSDADYFKVTTSTTVYDNRGDGALRPMGQLLEGQVYPRVSDYGNWHRINFGGIYGYVRKSDTVPDDGSSLRNENSKYTNQSRTFETLKEVSVYDNSSGSLTPFGQISKGEHYALAGDYGNWWRILFSDRVGYVRKAEVKAETKPTDNYFRVYTANIPVYDNRSGSLKKVGELKKGESYPIEKDYGNWWRVQFGDFYGYVRKSDTGYATKTEIPNLNDEYTNIAHKLETEQQVEVYDNTSGSLIPFGKIDKGQLFPIATDYGNWWRILYLDRIGYVRKNNVSLRYASYDDYFKAEEDLPIYDNRGSGSLKKVGEVEKGKVYSRVSDYGNWHRIQFGDYYGYVEKFATSPDSGTSVKNKNESYSNQDRRFETLNDVTIYDNSTGSLQAVGKIEKGEMYPIATDYGNWWRVLYSDQVGYVRKNSVKAESKSGDNYFQVYQDNLPVYDNSKGYLTKIGQLEKGQAYPISGDYGNWFKVKFGDKYAYIRKRDVGYSTGKEIRNLNKNYTNSDKSFLVLKNTRVYDNTSGELIPIGELERGTVYPIATDYGNWWRIIYLDRVGYVNKSQLKDYENRTYDEIVQEYRNKDTSSSVSRIKSFFVSPSSNYLIVADNILSDLYKISSYGTFDFSTGIPWGETPVKGKEMSRSYYRALHGQFYLNDLIEAYKKTGNEEYIQKGYEIIKDWIDNNPYGNPAHDLSWHDEGTAKRLITWLNYFDSAKSTLNKEQLKFLFSHMIEHADILLTDDFHTTNTNHGMFQDEALIAFGDYFDSFSKSSLYSLIGKKRLQDYFDFIVSREGVHLEHSPGYHQIVANSVKGYKDFFHANGDDTQYHYYKNLYDKMADYYAWIIKPDGTLPLIGDTFSEVEPSTTLWQDNEYYQYSLTQGKDGIMPNNTSVVFEDAGYAIFRDEWNKGIDATYIHFTAAYHTDYHKHSDDLSVWIYAKGHDLITEAGPNGYDYDLPFTEFGYSSYAHNTLIVNDSGLPRTDGKYDSTYLSDYYIDDKLSSVTGVNKRYEDVQHTRNLKYEKNSQKITVNDTITSNKENNYKLIWNLAEGVVPQIQGNTVKLMINGEEIASMEVNSASNLTIKAIKGQTEPNITGWHLDRGEDPVPTHTIIIETQEINTEIETAFYL</sequence>
<keyword evidence="4" id="KW-0456">Lyase</keyword>
<evidence type="ECO:0000256" key="4">
    <source>
        <dbReference type="ARBA" id="ARBA00023239"/>
    </source>
</evidence>
<organism evidence="9 10">
    <name type="scientific">Sediminibacillus dalangtanensis</name>
    <dbReference type="NCBI Taxonomy" id="2729421"/>
    <lineage>
        <taxon>Bacteria</taxon>
        <taxon>Bacillati</taxon>
        <taxon>Bacillota</taxon>
        <taxon>Bacilli</taxon>
        <taxon>Bacillales</taxon>
        <taxon>Bacillaceae</taxon>
        <taxon>Sediminibacillus</taxon>
    </lineage>
</organism>
<dbReference type="EMBL" id="CP046956">
    <property type="protein sequence ID" value="QTN00776.1"/>
    <property type="molecule type" value="Genomic_DNA"/>
</dbReference>
<dbReference type="RefSeq" id="WP_209365911.1">
    <property type="nucleotide sequence ID" value="NZ_CP046956.1"/>
</dbReference>
<evidence type="ECO:0000256" key="1">
    <source>
        <dbReference type="ARBA" id="ARBA00004418"/>
    </source>
</evidence>
<evidence type="ECO:0000256" key="5">
    <source>
        <dbReference type="SAM" id="MobiDB-lite"/>
    </source>
</evidence>
<evidence type="ECO:0000256" key="6">
    <source>
        <dbReference type="SAM" id="Phobius"/>
    </source>
</evidence>
<feature type="compositionally biased region" description="Acidic residues" evidence="5">
    <location>
        <begin position="214"/>
        <end position="223"/>
    </location>
</feature>
<proteinExistence type="predicted"/>
<keyword evidence="6" id="KW-1133">Transmembrane helix</keyword>
<feature type="compositionally biased region" description="Basic and acidic residues" evidence="5">
    <location>
        <begin position="262"/>
        <end position="271"/>
    </location>
</feature>
<keyword evidence="10" id="KW-1185">Reference proteome</keyword>
<accession>A0ABX7VYK0</accession>
<feature type="region of interest" description="Disordered" evidence="5">
    <location>
        <begin position="162"/>
        <end position="272"/>
    </location>
</feature>
<dbReference type="Gene3D" id="2.70.98.70">
    <property type="match status" value="1"/>
</dbReference>
<dbReference type="InterPro" id="IPR008929">
    <property type="entry name" value="Chondroitin_lyas"/>
</dbReference>
<evidence type="ECO:0000259" key="7">
    <source>
        <dbReference type="Pfam" id="PF07940"/>
    </source>
</evidence>
<dbReference type="SUPFAM" id="SSF48230">
    <property type="entry name" value="Chondroitin AC/alginate lyase"/>
    <property type="match status" value="1"/>
</dbReference>
<evidence type="ECO:0000313" key="9">
    <source>
        <dbReference type="EMBL" id="QTN00776.1"/>
    </source>
</evidence>
<evidence type="ECO:0008006" key="11">
    <source>
        <dbReference type="Google" id="ProtNLM"/>
    </source>
</evidence>
<keyword evidence="6" id="KW-0472">Membrane</keyword>
<feature type="compositionally biased region" description="Low complexity" evidence="5">
    <location>
        <begin position="251"/>
        <end position="261"/>
    </location>
</feature>
<name>A0ABX7VYK0_9BACI</name>
<dbReference type="PANTHER" id="PTHR39210:SF1">
    <property type="entry name" value="HEPARIN-SULFATE LYASE"/>
    <property type="match status" value="1"/>
</dbReference>